<dbReference type="AlphaFoldDB" id="A0AAW7Z1F7"/>
<organism evidence="2 4">
    <name type="scientific">Alteromonas stellipolaris</name>
    <dbReference type="NCBI Taxonomy" id="233316"/>
    <lineage>
        <taxon>Bacteria</taxon>
        <taxon>Pseudomonadati</taxon>
        <taxon>Pseudomonadota</taxon>
        <taxon>Gammaproteobacteria</taxon>
        <taxon>Alteromonadales</taxon>
        <taxon>Alteromonadaceae</taxon>
        <taxon>Alteromonas/Salinimonas group</taxon>
        <taxon>Alteromonas</taxon>
    </lineage>
</organism>
<gene>
    <name evidence="1" type="ORF">AVL57_19885</name>
    <name evidence="2" type="ORF">Q4527_05745</name>
</gene>
<keyword evidence="3" id="KW-1185">Reference proteome</keyword>
<sequence>MIHSTYPPSVVIKAFTWAYQEVGLNQAEAADLLGVSETSLSQTTLLGFEHGTTEYRRQLSFIRMYHLLIALSEGDSEAMQTWFQQYQSEIKTSPKNLCFTSDGIEKVTDYLRELKQTVELRPSLSHLRNTKASSATRVVTH</sequence>
<evidence type="ECO:0000313" key="2">
    <source>
        <dbReference type="EMBL" id="MDO6576885.1"/>
    </source>
</evidence>
<evidence type="ECO:0000313" key="3">
    <source>
        <dbReference type="Proteomes" id="UP000056750"/>
    </source>
</evidence>
<protein>
    <recommendedName>
        <fullName evidence="5">DUF2384 domain-containing protein</fullName>
    </recommendedName>
</protein>
<dbReference type="KEGG" id="asq:AVL57_19885"/>
<evidence type="ECO:0000313" key="4">
    <source>
        <dbReference type="Proteomes" id="UP001170717"/>
    </source>
</evidence>
<reference evidence="2" key="2">
    <citation type="submission" date="2023-07" db="EMBL/GenBank/DDBJ databases">
        <title>Genome content predicts the carbon catabolic preferences of heterotrophic bacteria.</title>
        <authorList>
            <person name="Gralka M."/>
        </authorList>
    </citation>
    <scope>NUCLEOTIDE SEQUENCE</scope>
    <source>
        <strain evidence="2">F2M12</strain>
    </source>
</reference>
<dbReference type="RefSeq" id="WP_057795435.1">
    <property type="nucleotide sequence ID" value="NZ_CANLMS010000005.1"/>
</dbReference>
<reference evidence="1 3" key="1">
    <citation type="submission" date="2015-12" db="EMBL/GenBank/DDBJ databases">
        <title>Intraspecies pangenome expansion in the marine bacterium Alteromonas.</title>
        <authorList>
            <person name="Lopez-Perez M."/>
            <person name="Rodriguez-Valera F."/>
        </authorList>
    </citation>
    <scope>NUCLEOTIDE SEQUENCE [LARGE SCALE GENOMIC DNA]</scope>
    <source>
        <strain evidence="1 3">LMG 21861</strain>
    </source>
</reference>
<dbReference type="EMBL" id="JAUOQI010000003">
    <property type="protein sequence ID" value="MDO6576885.1"/>
    <property type="molecule type" value="Genomic_DNA"/>
</dbReference>
<dbReference type="Proteomes" id="UP001170717">
    <property type="component" value="Unassembled WGS sequence"/>
</dbReference>
<name>A0AAW7Z1F7_9ALTE</name>
<dbReference type="Proteomes" id="UP000056750">
    <property type="component" value="Chromosome"/>
</dbReference>
<evidence type="ECO:0000313" key="1">
    <source>
        <dbReference type="EMBL" id="AMJ76023.1"/>
    </source>
</evidence>
<dbReference type="EMBL" id="CP013926">
    <property type="protein sequence ID" value="AMJ76023.1"/>
    <property type="molecule type" value="Genomic_DNA"/>
</dbReference>
<accession>A0AAW7Z1F7</accession>
<proteinExistence type="predicted"/>
<dbReference type="GeneID" id="83259963"/>
<evidence type="ECO:0008006" key="5">
    <source>
        <dbReference type="Google" id="ProtNLM"/>
    </source>
</evidence>